<dbReference type="PANTHER" id="PTHR22939:SF129">
    <property type="entry name" value="SERINE PROTEASE HTRA2, MITOCHONDRIAL"/>
    <property type="match status" value="1"/>
</dbReference>
<keyword evidence="8" id="KW-0720">Serine protease</keyword>
<feature type="binding site" evidence="10">
    <location>
        <position position="149"/>
    </location>
    <ligand>
        <name>substrate</name>
    </ligand>
</feature>
<dbReference type="SMART" id="SM00228">
    <property type="entry name" value="PDZ"/>
    <property type="match status" value="2"/>
</dbReference>
<evidence type="ECO:0000256" key="10">
    <source>
        <dbReference type="PIRSR" id="PIRSR611782-2"/>
    </source>
</evidence>
<reference evidence="13" key="1">
    <citation type="submission" date="2017-04" db="EMBL/GenBank/DDBJ databases">
        <authorList>
            <person name="Varghese N."/>
            <person name="Submissions S."/>
        </authorList>
    </citation>
    <scope>NUCLEOTIDE SEQUENCE [LARGE SCALE GENOMIC DNA]</scope>
    <source>
        <strain evidence="13">RKEM611</strain>
    </source>
</reference>
<dbReference type="OrthoDB" id="5288180at2"/>
<evidence type="ECO:0000256" key="5">
    <source>
        <dbReference type="ARBA" id="ARBA00022737"/>
    </source>
</evidence>
<dbReference type="GO" id="GO:0004252">
    <property type="term" value="F:serine-type endopeptidase activity"/>
    <property type="evidence" value="ECO:0007669"/>
    <property type="project" value="InterPro"/>
</dbReference>
<keyword evidence="13" id="KW-1185">Reference proteome</keyword>
<dbReference type="PROSITE" id="PS50106">
    <property type="entry name" value="PDZ"/>
    <property type="match status" value="2"/>
</dbReference>
<dbReference type="Gene3D" id="2.30.42.10">
    <property type="match status" value="2"/>
</dbReference>
<feature type="domain" description="PDZ" evidence="11">
    <location>
        <begin position="403"/>
        <end position="478"/>
    </location>
</feature>
<dbReference type="Proteomes" id="UP000192907">
    <property type="component" value="Unassembled WGS sequence"/>
</dbReference>
<keyword evidence="7" id="KW-0378">Hydrolase</keyword>
<accession>A0A1Y6BAR4</accession>
<sequence length="487" mass="52800">MITTKRFLSLMLTWVFVSLPAYSYELPRAKDISGSRDLEYLQRISNGVSELSDRAAKAVVFISVSKIVNQRPYGAIDPFDFFFGPRMPYPQQRNRKQQSGLGSGFMVDLDKGYIITNNHVIEGADEISLKLSNGETYTGKVLGSDKNTDVAVVQIKDEDFDRKGLTQLTLGNSEDLKVGSLVLALGAPFGLETSISFGVVSATGRGNLNITSLGNFIQTDAAINPGNSGGPLIDMNGQVVGMNTAIYSRSGASAGIGFAVPSNLVAKIATQLITDGKVARGYLGVQLSQEIDDDLAQALELPKGQKGALIARVEPGTPAADAGLRDQDVIVKVNKTSIRSRDELTNTVGLMPAGTKVKVQYYRDGKLRSTTVTLGEFPSNPMASRRTPSKQSDDTFVGMNLEVLDLNRHRNWIDQYGIESRSGIIITDVSPDSKAAAAGLQPGDVLIKANRQPLKKPQDFLKIYKSSSKILIQLERRGAYRFASLRK</sequence>
<evidence type="ECO:0000256" key="6">
    <source>
        <dbReference type="ARBA" id="ARBA00022764"/>
    </source>
</evidence>
<comment type="subcellular location">
    <subcellularLocation>
        <location evidence="1">Periplasm</location>
    </subcellularLocation>
</comment>
<evidence type="ECO:0000256" key="4">
    <source>
        <dbReference type="ARBA" id="ARBA00022729"/>
    </source>
</evidence>
<dbReference type="EMBL" id="FWZT01000002">
    <property type="protein sequence ID" value="SME93778.1"/>
    <property type="molecule type" value="Genomic_DNA"/>
</dbReference>
<dbReference type="Pfam" id="PF17820">
    <property type="entry name" value="PDZ_6"/>
    <property type="match status" value="1"/>
</dbReference>
<dbReference type="InterPro" id="IPR001478">
    <property type="entry name" value="PDZ"/>
</dbReference>
<organism evidence="12 13">
    <name type="scientific">Pseudobacteriovorax antillogorgiicola</name>
    <dbReference type="NCBI Taxonomy" id="1513793"/>
    <lineage>
        <taxon>Bacteria</taxon>
        <taxon>Pseudomonadati</taxon>
        <taxon>Bdellovibrionota</taxon>
        <taxon>Oligoflexia</taxon>
        <taxon>Oligoflexales</taxon>
        <taxon>Pseudobacteriovoracaceae</taxon>
        <taxon>Pseudobacteriovorax</taxon>
    </lineage>
</organism>
<protein>
    <submittedName>
        <fullName evidence="12">Serine protease Do</fullName>
    </submittedName>
</protein>
<dbReference type="Pfam" id="PF13180">
    <property type="entry name" value="PDZ_2"/>
    <property type="match status" value="1"/>
</dbReference>
<dbReference type="Gene3D" id="2.40.10.120">
    <property type="match status" value="1"/>
</dbReference>
<evidence type="ECO:0000256" key="9">
    <source>
        <dbReference type="PIRSR" id="PIRSR611782-1"/>
    </source>
</evidence>
<keyword evidence="3 12" id="KW-0645">Protease</keyword>
<evidence type="ECO:0000256" key="2">
    <source>
        <dbReference type="ARBA" id="ARBA00010541"/>
    </source>
</evidence>
<feature type="active site" description="Charge relay system" evidence="9">
    <location>
        <position position="228"/>
    </location>
</feature>
<dbReference type="AlphaFoldDB" id="A0A1Y6BAR4"/>
<dbReference type="SUPFAM" id="SSF50494">
    <property type="entry name" value="Trypsin-like serine proteases"/>
    <property type="match status" value="1"/>
</dbReference>
<evidence type="ECO:0000256" key="1">
    <source>
        <dbReference type="ARBA" id="ARBA00004418"/>
    </source>
</evidence>
<dbReference type="PANTHER" id="PTHR22939">
    <property type="entry name" value="SERINE PROTEASE FAMILY S1C HTRA-RELATED"/>
    <property type="match status" value="1"/>
</dbReference>
<dbReference type="InterPro" id="IPR011782">
    <property type="entry name" value="Pept_S1C_Do"/>
</dbReference>
<gene>
    <name evidence="12" type="ORF">SAMN06296036_10253</name>
</gene>
<dbReference type="GO" id="GO:0042597">
    <property type="term" value="C:periplasmic space"/>
    <property type="evidence" value="ECO:0007669"/>
    <property type="project" value="UniProtKB-SubCell"/>
</dbReference>
<comment type="similarity">
    <text evidence="2">Belongs to the peptidase S1C family.</text>
</comment>
<dbReference type="InterPro" id="IPR001940">
    <property type="entry name" value="Peptidase_S1C"/>
</dbReference>
<evidence type="ECO:0000259" key="11">
    <source>
        <dbReference type="PROSITE" id="PS50106"/>
    </source>
</evidence>
<dbReference type="Pfam" id="PF13365">
    <property type="entry name" value="Trypsin_2"/>
    <property type="match status" value="1"/>
</dbReference>
<keyword evidence="6" id="KW-0574">Periplasm</keyword>
<dbReference type="GO" id="GO:0006508">
    <property type="term" value="P:proteolysis"/>
    <property type="evidence" value="ECO:0007669"/>
    <property type="project" value="UniProtKB-KW"/>
</dbReference>
<dbReference type="InterPro" id="IPR009003">
    <property type="entry name" value="Peptidase_S1_PA"/>
</dbReference>
<keyword evidence="4" id="KW-0732">Signal</keyword>
<keyword evidence="5" id="KW-0677">Repeat</keyword>
<dbReference type="SUPFAM" id="SSF50156">
    <property type="entry name" value="PDZ domain-like"/>
    <property type="match status" value="2"/>
</dbReference>
<feature type="binding site" evidence="10">
    <location>
        <begin position="226"/>
        <end position="228"/>
    </location>
    <ligand>
        <name>substrate</name>
    </ligand>
</feature>
<feature type="binding site" evidence="10">
    <location>
        <position position="119"/>
    </location>
    <ligand>
        <name>substrate</name>
    </ligand>
</feature>
<dbReference type="PRINTS" id="PR00834">
    <property type="entry name" value="PROTEASES2C"/>
</dbReference>
<dbReference type="RefSeq" id="WP_132315641.1">
    <property type="nucleotide sequence ID" value="NZ_FWZT01000002.1"/>
</dbReference>
<evidence type="ECO:0000256" key="7">
    <source>
        <dbReference type="ARBA" id="ARBA00022801"/>
    </source>
</evidence>
<feature type="active site" description="Charge relay system" evidence="9">
    <location>
        <position position="149"/>
    </location>
</feature>
<evidence type="ECO:0000256" key="8">
    <source>
        <dbReference type="ARBA" id="ARBA00022825"/>
    </source>
</evidence>
<feature type="domain" description="PDZ" evidence="11">
    <location>
        <begin position="272"/>
        <end position="365"/>
    </location>
</feature>
<dbReference type="NCBIfam" id="TIGR02037">
    <property type="entry name" value="degP_htrA_DO"/>
    <property type="match status" value="1"/>
</dbReference>
<proteinExistence type="inferred from homology"/>
<dbReference type="InterPro" id="IPR041489">
    <property type="entry name" value="PDZ_6"/>
</dbReference>
<dbReference type="InterPro" id="IPR036034">
    <property type="entry name" value="PDZ_sf"/>
</dbReference>
<dbReference type="STRING" id="1513793.SAMN06296036_10253"/>
<evidence type="ECO:0000256" key="3">
    <source>
        <dbReference type="ARBA" id="ARBA00022670"/>
    </source>
</evidence>
<evidence type="ECO:0000313" key="13">
    <source>
        <dbReference type="Proteomes" id="UP000192907"/>
    </source>
</evidence>
<name>A0A1Y6BAR4_9BACT</name>
<feature type="active site" description="Charge relay system" evidence="9">
    <location>
        <position position="119"/>
    </location>
</feature>
<evidence type="ECO:0000313" key="12">
    <source>
        <dbReference type="EMBL" id="SME93778.1"/>
    </source>
</evidence>